<keyword evidence="9" id="KW-0472">Membrane</keyword>
<keyword evidence="8" id="KW-0653">Protein transport</keyword>
<evidence type="ECO:0000256" key="10">
    <source>
        <dbReference type="ARBA" id="ARBA00023237"/>
    </source>
</evidence>
<keyword evidence="7" id="KW-0732">Signal</keyword>
<feature type="domain" description="Trimeric autotransporter adhesin YadA-like stalk" evidence="13">
    <location>
        <begin position="53"/>
        <end position="78"/>
    </location>
</feature>
<keyword evidence="15" id="KW-1185">Reference proteome</keyword>
<gene>
    <name evidence="14" type="ORF">HMPREF0872_06245</name>
</gene>
<evidence type="ECO:0000256" key="5">
    <source>
        <dbReference type="ARBA" id="ARBA00022452"/>
    </source>
</evidence>
<evidence type="ECO:0000256" key="1">
    <source>
        <dbReference type="ARBA" id="ARBA00004241"/>
    </source>
</evidence>
<organism evidence="14 15">
    <name type="scientific">Veillonella montpellierensis DNF00314</name>
    <dbReference type="NCBI Taxonomy" id="1401067"/>
    <lineage>
        <taxon>Bacteria</taxon>
        <taxon>Bacillati</taxon>
        <taxon>Bacillota</taxon>
        <taxon>Negativicutes</taxon>
        <taxon>Veillonellales</taxon>
        <taxon>Veillonellaceae</taxon>
        <taxon>Veillonella</taxon>
    </lineage>
</organism>
<accession>A0A096AK58</accession>
<evidence type="ECO:0000256" key="3">
    <source>
        <dbReference type="ARBA" id="ARBA00005848"/>
    </source>
</evidence>
<evidence type="ECO:0000256" key="8">
    <source>
        <dbReference type="ARBA" id="ARBA00022927"/>
    </source>
</evidence>
<evidence type="ECO:0000256" key="7">
    <source>
        <dbReference type="ARBA" id="ARBA00022729"/>
    </source>
</evidence>
<dbReference type="Proteomes" id="UP000029628">
    <property type="component" value="Unassembled WGS sequence"/>
</dbReference>
<dbReference type="GO" id="GO:0009279">
    <property type="term" value="C:cell outer membrane"/>
    <property type="evidence" value="ECO:0007669"/>
    <property type="project" value="UniProtKB-SubCell"/>
</dbReference>
<dbReference type="InterPro" id="IPR011049">
    <property type="entry name" value="Serralysin-like_metalloprot_C"/>
</dbReference>
<name>A0A096AK58_9FIRM</name>
<dbReference type="Gene3D" id="3.30.1300.30">
    <property type="entry name" value="GSPII I/J protein-like"/>
    <property type="match status" value="1"/>
</dbReference>
<keyword evidence="5" id="KW-1134">Transmembrane beta strand</keyword>
<dbReference type="GO" id="GO:0009986">
    <property type="term" value="C:cell surface"/>
    <property type="evidence" value="ECO:0007669"/>
    <property type="project" value="UniProtKB-SubCell"/>
</dbReference>
<evidence type="ECO:0000256" key="9">
    <source>
        <dbReference type="ARBA" id="ARBA00023136"/>
    </source>
</evidence>
<keyword evidence="4" id="KW-0813">Transport</keyword>
<comment type="subcellular location">
    <subcellularLocation>
        <location evidence="2">Cell outer membrane</location>
    </subcellularLocation>
    <subcellularLocation>
        <location evidence="1">Cell surface</location>
    </subcellularLocation>
</comment>
<sequence>MGSGSIASINKGIVGYDPSTGEASTETSAIWKATQAAFSVGSAKDKNNLITRQITNVAAGTQDTDAVNVAQLKALATAPMNFYFGGTKDKGTDAYTPGTKNWSMSLNEFRMDYGDGLKAEQVTDKDNKTYTLVTLDVEKVENIAKGKTTELKTEITKEMNEFKTESVRGDALGAALSALKPLDYDPYNRSQIMAGVSTYKGREAVALGLAHYSNENTLVHAGLSYAGSSELMANVGVSYRFGSKEDKEAQKARNLRMPQYDKGPISSVYILEDKVERLTKANKEANDRIAALEAKLEKVLEKVK</sequence>
<evidence type="ECO:0000259" key="12">
    <source>
        <dbReference type="Pfam" id="PF03895"/>
    </source>
</evidence>
<reference evidence="14 15" key="1">
    <citation type="submission" date="2014-07" db="EMBL/GenBank/DDBJ databases">
        <authorList>
            <person name="McCorrison J."/>
            <person name="Sanka R."/>
            <person name="Torralba M."/>
            <person name="Gillis M."/>
            <person name="Haft D.H."/>
            <person name="Methe B."/>
            <person name="Sutton G."/>
            <person name="Nelson K.E."/>
        </authorList>
    </citation>
    <scope>NUCLEOTIDE SEQUENCE [LARGE SCALE GENOMIC DNA]</scope>
    <source>
        <strain evidence="14 15">DNF00314</strain>
    </source>
</reference>
<comment type="similarity">
    <text evidence="3">Belongs to the autotransporter-2 (AT-2) (TC 1.B.40) family.</text>
</comment>
<dbReference type="EMBL" id="JRNT01000020">
    <property type="protein sequence ID" value="KGF47016.1"/>
    <property type="molecule type" value="Genomic_DNA"/>
</dbReference>
<evidence type="ECO:0000256" key="2">
    <source>
        <dbReference type="ARBA" id="ARBA00004442"/>
    </source>
</evidence>
<dbReference type="SUPFAM" id="SSF101967">
    <property type="entry name" value="Adhesin YadA, collagen-binding domain"/>
    <property type="match status" value="1"/>
</dbReference>
<feature type="coiled-coil region" evidence="11">
    <location>
        <begin position="268"/>
        <end position="302"/>
    </location>
</feature>
<dbReference type="GO" id="GO:0015031">
    <property type="term" value="P:protein transport"/>
    <property type="evidence" value="ECO:0007669"/>
    <property type="project" value="UniProtKB-KW"/>
</dbReference>
<evidence type="ECO:0008006" key="16">
    <source>
        <dbReference type="Google" id="ProtNLM"/>
    </source>
</evidence>
<dbReference type="InterPro" id="IPR005594">
    <property type="entry name" value="YadA_C"/>
</dbReference>
<feature type="domain" description="Trimeric autotransporter adhesin YadA-like C-terminal membrane anchor" evidence="12">
    <location>
        <begin position="184"/>
        <end position="241"/>
    </location>
</feature>
<dbReference type="Pfam" id="PF05662">
    <property type="entry name" value="YadA_stalk"/>
    <property type="match status" value="1"/>
</dbReference>
<evidence type="ECO:0000256" key="6">
    <source>
        <dbReference type="ARBA" id="ARBA00022692"/>
    </source>
</evidence>
<comment type="caution">
    <text evidence="14">The sequence shown here is derived from an EMBL/GenBank/DDBJ whole genome shotgun (WGS) entry which is preliminary data.</text>
</comment>
<evidence type="ECO:0000313" key="14">
    <source>
        <dbReference type="EMBL" id="KGF47016.1"/>
    </source>
</evidence>
<keyword evidence="6" id="KW-0812">Transmembrane</keyword>
<dbReference type="InterPro" id="IPR045584">
    <property type="entry name" value="Pilin-like"/>
</dbReference>
<keyword evidence="11" id="KW-0175">Coiled coil</keyword>
<keyword evidence="10" id="KW-0998">Cell outer membrane</keyword>
<dbReference type="SUPFAM" id="SSF54523">
    <property type="entry name" value="Pili subunits"/>
    <property type="match status" value="1"/>
</dbReference>
<dbReference type="AlphaFoldDB" id="A0A096AK58"/>
<evidence type="ECO:0000256" key="11">
    <source>
        <dbReference type="SAM" id="Coils"/>
    </source>
</evidence>
<protein>
    <recommendedName>
        <fullName evidence="16">Trimeric autotransporter adhesin YadA-like C-terminal membrane anchor domain-containing protein</fullName>
    </recommendedName>
</protein>
<evidence type="ECO:0000259" key="13">
    <source>
        <dbReference type="Pfam" id="PF05662"/>
    </source>
</evidence>
<evidence type="ECO:0000256" key="4">
    <source>
        <dbReference type="ARBA" id="ARBA00022448"/>
    </source>
</evidence>
<evidence type="ECO:0000313" key="15">
    <source>
        <dbReference type="Proteomes" id="UP000029628"/>
    </source>
</evidence>
<proteinExistence type="inferred from homology"/>
<dbReference type="eggNOG" id="COG5295">
    <property type="taxonomic scope" value="Bacteria"/>
</dbReference>
<dbReference type="InterPro" id="IPR008635">
    <property type="entry name" value="Coiled_stalk_dom"/>
</dbReference>
<dbReference type="Gene3D" id="2.150.10.10">
    <property type="entry name" value="Serralysin-like metalloprotease, C-terminal"/>
    <property type="match status" value="1"/>
</dbReference>
<dbReference type="Pfam" id="PF03895">
    <property type="entry name" value="YadA_anchor"/>
    <property type="match status" value="1"/>
</dbReference>